<dbReference type="AlphaFoldDB" id="A0ABD0N6I8"/>
<proteinExistence type="predicted"/>
<dbReference type="Gene3D" id="3.10.20.90">
    <property type="entry name" value="Phosphatidylinositol 3-kinase Catalytic Subunit, Chain A, domain 1"/>
    <property type="match status" value="1"/>
</dbReference>
<evidence type="ECO:0000313" key="3">
    <source>
        <dbReference type="Proteomes" id="UP001529510"/>
    </source>
</evidence>
<evidence type="ECO:0000313" key="2">
    <source>
        <dbReference type="EMBL" id="KAL0155928.1"/>
    </source>
</evidence>
<sequence length="108" mass="12534">MWTPSEVICIVDILHRYQPVVVQSNVMPRFTVHVRDEWLTIPCKDATCSIKWLGFEALKRYIKNKPDNGGIQHVKEVCFAVRRCQGFGLLDNDDIIEDVLEDNDFVEL</sequence>
<organism evidence="2 3">
    <name type="scientific">Cirrhinus mrigala</name>
    <name type="common">Mrigala</name>
    <dbReference type="NCBI Taxonomy" id="683832"/>
    <lineage>
        <taxon>Eukaryota</taxon>
        <taxon>Metazoa</taxon>
        <taxon>Chordata</taxon>
        <taxon>Craniata</taxon>
        <taxon>Vertebrata</taxon>
        <taxon>Euteleostomi</taxon>
        <taxon>Actinopterygii</taxon>
        <taxon>Neopterygii</taxon>
        <taxon>Teleostei</taxon>
        <taxon>Ostariophysi</taxon>
        <taxon>Cypriniformes</taxon>
        <taxon>Cyprinidae</taxon>
        <taxon>Labeoninae</taxon>
        <taxon>Labeonini</taxon>
        <taxon>Cirrhinus</taxon>
    </lineage>
</organism>
<dbReference type="FunFam" id="3.10.20.90:FF:000111">
    <property type="entry name" value="Histidine ammonia-lyase"/>
    <property type="match status" value="1"/>
</dbReference>
<feature type="non-terminal residue" evidence="2">
    <location>
        <position position="108"/>
    </location>
</feature>
<comment type="caution">
    <text evidence="2">The sequence shown here is derived from an EMBL/GenBank/DDBJ whole genome shotgun (WGS) entry which is preliminary data.</text>
</comment>
<reference evidence="2 3" key="1">
    <citation type="submission" date="2024-05" db="EMBL/GenBank/DDBJ databases">
        <title>Genome sequencing and assembly of Indian major carp, Cirrhinus mrigala (Hamilton, 1822).</title>
        <authorList>
            <person name="Mohindra V."/>
            <person name="Chowdhury L.M."/>
            <person name="Lal K."/>
            <person name="Jena J.K."/>
        </authorList>
    </citation>
    <scope>NUCLEOTIDE SEQUENCE [LARGE SCALE GENOMIC DNA]</scope>
    <source>
        <strain evidence="2">CM1030</strain>
        <tissue evidence="2">Blood</tissue>
    </source>
</reference>
<evidence type="ECO:0000259" key="1">
    <source>
        <dbReference type="Pfam" id="PF12053"/>
    </source>
</evidence>
<name>A0ABD0N6I8_CIRMR</name>
<accession>A0ABD0N6I8</accession>
<gene>
    <name evidence="2" type="ORF">M9458_050191</name>
</gene>
<keyword evidence="3" id="KW-1185">Reference proteome</keyword>
<dbReference type="InterPro" id="IPR021922">
    <property type="entry name" value="Par3/HAL_N"/>
</dbReference>
<dbReference type="EMBL" id="JAMKFB020000025">
    <property type="protein sequence ID" value="KAL0155928.1"/>
    <property type="molecule type" value="Genomic_DNA"/>
</dbReference>
<dbReference type="Pfam" id="PF12053">
    <property type="entry name" value="Par3_HAL_N_term"/>
    <property type="match status" value="1"/>
</dbReference>
<dbReference type="Proteomes" id="UP001529510">
    <property type="component" value="Unassembled WGS sequence"/>
</dbReference>
<feature type="domain" description="Par3/HAL N-terminal" evidence="1">
    <location>
        <begin position="31"/>
        <end position="105"/>
    </location>
</feature>
<protein>
    <recommendedName>
        <fullName evidence="1">Par3/HAL N-terminal domain-containing protein</fullName>
    </recommendedName>
</protein>